<evidence type="ECO:0000256" key="1">
    <source>
        <dbReference type="SAM" id="Phobius"/>
    </source>
</evidence>
<gene>
    <name evidence="2" type="ORF">HPTL_0277</name>
</gene>
<dbReference type="AlphaFoldDB" id="A0A2Z6DVT7"/>
<accession>A0A2Z6DVT7</accession>
<dbReference type="Proteomes" id="UP000262004">
    <property type="component" value="Chromosome"/>
</dbReference>
<evidence type="ECO:0000313" key="3">
    <source>
        <dbReference type="Proteomes" id="UP000262004"/>
    </source>
</evidence>
<name>A0A2Z6DVT7_HYDTE</name>
<keyword evidence="3" id="KW-1185">Reference proteome</keyword>
<keyword evidence="1" id="KW-0472">Membrane</keyword>
<dbReference type="KEGG" id="htl:HPTL_0277"/>
<sequence>MAKMNESRSNSVTQVVTRTYWRAIAVTSLVLAVLVVGTGSWFVTRENARRINDAAAQVQALLIAERNAAHELMEQLSREPTVRNGVAVFTRYPEAIAELPFFLPVAQEMSGALLTLAHLLPPGGTLRVDLPGAALFLAEEQVWWRHQASGAVFAAKVSKRRRSIRNTHSESGWCGHCREPRWNRSWCAAAGRWNRCGKRRVRRTLPRSRSLWWGKPIRYGCCRRLGRL</sequence>
<proteinExistence type="predicted"/>
<dbReference type="RefSeq" id="WP_231999997.1">
    <property type="nucleotide sequence ID" value="NZ_AP018558.1"/>
</dbReference>
<evidence type="ECO:0000313" key="2">
    <source>
        <dbReference type="EMBL" id="BBD76547.1"/>
    </source>
</evidence>
<dbReference type="EMBL" id="AP018558">
    <property type="protein sequence ID" value="BBD76547.1"/>
    <property type="molecule type" value="Genomic_DNA"/>
</dbReference>
<organism evidence="2 3">
    <name type="scientific">Hydrogenophilus thermoluteolus</name>
    <name type="common">Pseudomonas hydrogenothermophila</name>
    <dbReference type="NCBI Taxonomy" id="297"/>
    <lineage>
        <taxon>Bacteria</taxon>
        <taxon>Pseudomonadati</taxon>
        <taxon>Pseudomonadota</taxon>
        <taxon>Hydrogenophilia</taxon>
        <taxon>Hydrogenophilales</taxon>
        <taxon>Hydrogenophilaceae</taxon>
        <taxon>Hydrogenophilus</taxon>
    </lineage>
</organism>
<keyword evidence="1" id="KW-0812">Transmembrane</keyword>
<keyword evidence="1" id="KW-1133">Transmembrane helix</keyword>
<protein>
    <submittedName>
        <fullName evidence="2">Uncharacterized protein</fullName>
    </submittedName>
</protein>
<reference evidence="2 3" key="1">
    <citation type="submission" date="2018-04" db="EMBL/GenBank/DDBJ databases">
        <title>Complete genome sequence of Hydrogenophilus thermoluteolus TH-1.</title>
        <authorList>
            <person name="Arai H."/>
        </authorList>
    </citation>
    <scope>NUCLEOTIDE SEQUENCE [LARGE SCALE GENOMIC DNA]</scope>
    <source>
        <strain evidence="2 3">TH-1</strain>
    </source>
</reference>
<feature type="transmembrane region" description="Helical" evidence="1">
    <location>
        <begin position="20"/>
        <end position="43"/>
    </location>
</feature>